<evidence type="ECO:0000256" key="7">
    <source>
        <dbReference type="ARBA" id="ARBA00025748"/>
    </source>
</evidence>
<dbReference type="GO" id="GO:0000981">
    <property type="term" value="F:DNA-binding transcription factor activity, RNA polymerase II-specific"/>
    <property type="evidence" value="ECO:0007669"/>
    <property type="project" value="InterPro"/>
</dbReference>
<dbReference type="GO" id="GO:0043565">
    <property type="term" value="F:sequence-specific DNA binding"/>
    <property type="evidence" value="ECO:0000318"/>
    <property type="project" value="GO_Central"/>
</dbReference>
<dbReference type="Proteomes" id="UP000006727">
    <property type="component" value="Chromosome 17"/>
</dbReference>
<evidence type="ECO:0000313" key="14">
    <source>
        <dbReference type="EnsemblPlants" id="Pp3c17_18190V3.1"/>
    </source>
</evidence>
<reference evidence="13 15" key="1">
    <citation type="journal article" date="2008" name="Science">
        <title>The Physcomitrella genome reveals evolutionary insights into the conquest of land by plants.</title>
        <authorList>
            <person name="Rensing S."/>
            <person name="Lang D."/>
            <person name="Zimmer A."/>
            <person name="Terry A."/>
            <person name="Salamov A."/>
            <person name="Shapiro H."/>
            <person name="Nishiyama T."/>
            <person name="Perroud P.-F."/>
            <person name="Lindquist E."/>
            <person name="Kamisugi Y."/>
            <person name="Tanahashi T."/>
            <person name="Sakakibara K."/>
            <person name="Fujita T."/>
            <person name="Oishi K."/>
            <person name="Shin-I T."/>
            <person name="Kuroki Y."/>
            <person name="Toyoda A."/>
            <person name="Suzuki Y."/>
            <person name="Hashimoto A."/>
            <person name="Yamaguchi K."/>
            <person name="Sugano A."/>
            <person name="Kohara Y."/>
            <person name="Fujiyama A."/>
            <person name="Anterola A."/>
            <person name="Aoki S."/>
            <person name="Ashton N."/>
            <person name="Barbazuk W.B."/>
            <person name="Barker E."/>
            <person name="Bennetzen J."/>
            <person name="Bezanilla M."/>
            <person name="Blankenship R."/>
            <person name="Cho S.H."/>
            <person name="Dutcher S."/>
            <person name="Estelle M."/>
            <person name="Fawcett J.A."/>
            <person name="Gundlach H."/>
            <person name="Hanada K."/>
            <person name="Heyl A."/>
            <person name="Hicks K.A."/>
            <person name="Hugh J."/>
            <person name="Lohr M."/>
            <person name="Mayer K."/>
            <person name="Melkozernov A."/>
            <person name="Murata T."/>
            <person name="Nelson D."/>
            <person name="Pils B."/>
            <person name="Prigge M."/>
            <person name="Reiss B."/>
            <person name="Renner T."/>
            <person name="Rombauts S."/>
            <person name="Rushton P."/>
            <person name="Sanderfoot A."/>
            <person name="Schween G."/>
            <person name="Shiu S.-H."/>
            <person name="Stueber K."/>
            <person name="Theodoulou F.L."/>
            <person name="Tu H."/>
            <person name="Van de Peer Y."/>
            <person name="Verrier P.J."/>
            <person name="Waters E."/>
            <person name="Wood A."/>
            <person name="Yang L."/>
            <person name="Cove D."/>
            <person name="Cuming A."/>
            <person name="Hasebe M."/>
            <person name="Lucas S."/>
            <person name="Mishler D.B."/>
            <person name="Reski R."/>
            <person name="Grigoriev I."/>
            <person name="Quatrano R.S."/>
            <person name="Boore J.L."/>
        </authorList>
    </citation>
    <scope>NUCLEOTIDE SEQUENCE [LARGE SCALE GENOMIC DNA]</scope>
    <source>
        <strain evidence="14 15">cv. Gransden 2004</strain>
    </source>
</reference>
<evidence type="ECO:0000256" key="10">
    <source>
        <dbReference type="RuleBase" id="RU000682"/>
    </source>
</evidence>
<dbReference type="InterPro" id="IPR017970">
    <property type="entry name" value="Homeobox_CS"/>
</dbReference>
<dbReference type="InterPro" id="IPR003106">
    <property type="entry name" value="Leu_zip_homeo"/>
</dbReference>
<dbReference type="EMBL" id="ABEU02000017">
    <property type="protein sequence ID" value="PNR36413.1"/>
    <property type="molecule type" value="Genomic_DNA"/>
</dbReference>
<dbReference type="GeneID" id="112294822"/>
<dbReference type="InterPro" id="IPR045224">
    <property type="entry name" value="HDZip_class_I_plant"/>
</dbReference>
<dbReference type="GO" id="GO:0045893">
    <property type="term" value="P:positive regulation of DNA-templated transcription"/>
    <property type="evidence" value="ECO:0000318"/>
    <property type="project" value="GO_Central"/>
</dbReference>
<proteinExistence type="inferred from homology"/>
<dbReference type="InterPro" id="IPR001356">
    <property type="entry name" value="HD"/>
</dbReference>
<evidence type="ECO:0000256" key="3">
    <source>
        <dbReference type="ARBA" id="ARBA00023125"/>
    </source>
</evidence>
<feature type="region of interest" description="Disordered" evidence="11">
    <location>
        <begin position="188"/>
        <end position="275"/>
    </location>
</feature>
<accession>A0A2K1J4G3</accession>
<dbReference type="PROSITE" id="PS00027">
    <property type="entry name" value="HOMEOBOX_1"/>
    <property type="match status" value="1"/>
</dbReference>
<dbReference type="KEGG" id="ppp:112294822"/>
<keyword evidence="15" id="KW-1185">Reference proteome</keyword>
<evidence type="ECO:0000256" key="11">
    <source>
        <dbReference type="SAM" id="MobiDB-lite"/>
    </source>
</evidence>
<dbReference type="PRINTS" id="PR00031">
    <property type="entry name" value="HTHREPRESSR"/>
</dbReference>
<keyword evidence="4 9" id="KW-0371">Homeobox</keyword>
<keyword evidence="2" id="KW-0805">Transcription regulation</keyword>
<evidence type="ECO:0000256" key="5">
    <source>
        <dbReference type="ARBA" id="ARBA00023163"/>
    </source>
</evidence>
<feature type="domain" description="Homeobox" evidence="12">
    <location>
        <begin position="87"/>
        <end position="147"/>
    </location>
</feature>
<keyword evidence="6 9" id="KW-0539">Nucleus</keyword>
<feature type="DNA-binding region" description="Homeobox" evidence="9">
    <location>
        <begin position="89"/>
        <end position="148"/>
    </location>
</feature>
<evidence type="ECO:0000256" key="4">
    <source>
        <dbReference type="ARBA" id="ARBA00023155"/>
    </source>
</evidence>
<feature type="compositionally biased region" description="Polar residues" evidence="11">
    <location>
        <begin position="218"/>
        <end position="228"/>
    </location>
</feature>
<evidence type="ECO:0000256" key="6">
    <source>
        <dbReference type="ARBA" id="ARBA00023242"/>
    </source>
</evidence>
<dbReference type="OrthoDB" id="6159439at2759"/>
<name>A0A2K1J4G3_PHYPA</name>
<organism evidence="13">
    <name type="scientific">Physcomitrium patens</name>
    <name type="common">Spreading-leaved earth moss</name>
    <name type="synonym">Physcomitrella patens</name>
    <dbReference type="NCBI Taxonomy" id="3218"/>
    <lineage>
        <taxon>Eukaryota</taxon>
        <taxon>Viridiplantae</taxon>
        <taxon>Streptophyta</taxon>
        <taxon>Embryophyta</taxon>
        <taxon>Bryophyta</taxon>
        <taxon>Bryophytina</taxon>
        <taxon>Bryopsida</taxon>
        <taxon>Funariidae</taxon>
        <taxon>Funariales</taxon>
        <taxon>Funariaceae</taxon>
        <taxon>Physcomitrium</taxon>
    </lineage>
</organism>
<comment type="subcellular location">
    <subcellularLocation>
        <location evidence="1 9 10">Nucleus</location>
    </subcellularLocation>
</comment>
<evidence type="ECO:0000256" key="9">
    <source>
        <dbReference type="PROSITE-ProRule" id="PRU00108"/>
    </source>
</evidence>
<dbReference type="PANTHER" id="PTHR24326">
    <property type="entry name" value="HOMEOBOX-LEUCINE ZIPPER PROTEIN"/>
    <property type="match status" value="1"/>
</dbReference>
<evidence type="ECO:0000256" key="1">
    <source>
        <dbReference type="ARBA" id="ARBA00004123"/>
    </source>
</evidence>
<dbReference type="GO" id="GO:0005634">
    <property type="term" value="C:nucleus"/>
    <property type="evidence" value="ECO:0000318"/>
    <property type="project" value="GO_Central"/>
</dbReference>
<dbReference type="SUPFAM" id="SSF46689">
    <property type="entry name" value="Homeodomain-like"/>
    <property type="match status" value="1"/>
</dbReference>
<dbReference type="EnsemblPlants" id="Pp3c17_18190V3.1">
    <property type="protein sequence ID" value="Pp3c17_18190V3.1"/>
    <property type="gene ID" value="Pp3c17_18190"/>
</dbReference>
<evidence type="ECO:0000259" key="12">
    <source>
        <dbReference type="PROSITE" id="PS50071"/>
    </source>
</evidence>
<sequence length="344" mass="38849">MAVVSLGPYGGQSLNMLMQRNDHRADTLVAMLGSCSPHMALQQVPRSLGDLEDMSAGCGQKRPYYAAYENHSSEEPEDVDEGVDEFSHHVEKKRRLSFDQVRSLERNFEVENKLEPERKMQLAKELGLQPRQVAVWFQNRRARWKIKQLERDYETLTQDYNRLKSDFEAVLKDKKNLKDEVNRLKGITTEEEKNVDASEPTQCSSQPASPAQSEKSDIVTSKVRSTPTIDVLPGAAKEPNERSVKRTMSSDSYSSDVMDAESPRTGDSSNPNLPTDAPWVQYHHPQFPPESFVGPTPNPQLAGVGDTLSLQVKLEEMAGFPTDQAFLLSQLENQTVLPNWWDWA</sequence>
<keyword evidence="5" id="KW-0804">Transcription</keyword>
<evidence type="ECO:0000256" key="8">
    <source>
        <dbReference type="ARBA" id="ARBA00037260"/>
    </source>
</evidence>
<reference evidence="13 15" key="2">
    <citation type="journal article" date="2018" name="Plant J.">
        <title>The Physcomitrella patens chromosome-scale assembly reveals moss genome structure and evolution.</title>
        <authorList>
            <person name="Lang D."/>
            <person name="Ullrich K.K."/>
            <person name="Murat F."/>
            <person name="Fuchs J."/>
            <person name="Jenkins J."/>
            <person name="Haas F.B."/>
            <person name="Piednoel M."/>
            <person name="Gundlach H."/>
            <person name="Van Bel M."/>
            <person name="Meyberg R."/>
            <person name="Vives C."/>
            <person name="Morata J."/>
            <person name="Symeonidi A."/>
            <person name="Hiss M."/>
            <person name="Muchero W."/>
            <person name="Kamisugi Y."/>
            <person name="Saleh O."/>
            <person name="Blanc G."/>
            <person name="Decker E.L."/>
            <person name="van Gessel N."/>
            <person name="Grimwood J."/>
            <person name="Hayes R.D."/>
            <person name="Graham S.W."/>
            <person name="Gunter L.E."/>
            <person name="McDaniel S.F."/>
            <person name="Hoernstein S.N.W."/>
            <person name="Larsson A."/>
            <person name="Li F.W."/>
            <person name="Perroud P.F."/>
            <person name="Phillips J."/>
            <person name="Ranjan P."/>
            <person name="Rokshar D.S."/>
            <person name="Rothfels C.J."/>
            <person name="Schneider L."/>
            <person name="Shu S."/>
            <person name="Stevenson D.W."/>
            <person name="Thummler F."/>
            <person name="Tillich M."/>
            <person name="Villarreal Aguilar J.C."/>
            <person name="Widiez T."/>
            <person name="Wong G.K."/>
            <person name="Wymore A."/>
            <person name="Zhang Y."/>
            <person name="Zimmer A.D."/>
            <person name="Quatrano R.S."/>
            <person name="Mayer K.F.X."/>
            <person name="Goodstein D."/>
            <person name="Casacuberta J.M."/>
            <person name="Vandepoele K."/>
            <person name="Reski R."/>
            <person name="Cuming A.C."/>
            <person name="Tuskan G.A."/>
            <person name="Maumus F."/>
            <person name="Salse J."/>
            <person name="Schmutz J."/>
            <person name="Rensing S.A."/>
        </authorList>
    </citation>
    <scope>NUCLEOTIDE SEQUENCE [LARGE SCALE GENOMIC DNA]</scope>
    <source>
        <strain evidence="14 15">cv. Gransden 2004</strain>
    </source>
</reference>
<dbReference type="Gene3D" id="1.10.10.60">
    <property type="entry name" value="Homeodomain-like"/>
    <property type="match status" value="1"/>
</dbReference>
<dbReference type="Gramene" id="Pp3c17_18190V3.2">
    <property type="protein sequence ID" value="Pp3c17_18190V3.2"/>
    <property type="gene ID" value="Pp3c17_18190"/>
</dbReference>
<reference evidence="14" key="3">
    <citation type="submission" date="2020-12" db="UniProtKB">
        <authorList>
            <consortium name="EnsemblPlants"/>
        </authorList>
    </citation>
    <scope>IDENTIFICATION</scope>
</reference>
<dbReference type="PANTHER" id="PTHR24326:SF606">
    <property type="entry name" value="HOMEOBOX-LEUCINE ZIPPER PROTEIN ATHB-54"/>
    <property type="match status" value="1"/>
</dbReference>
<gene>
    <name evidence="14" type="primary">LOC112294822</name>
    <name evidence="13" type="ORF">PHYPA_022264</name>
</gene>
<dbReference type="CDD" id="cd00086">
    <property type="entry name" value="homeodomain"/>
    <property type="match status" value="1"/>
</dbReference>
<dbReference type="RefSeq" id="XP_024401472.1">
    <property type="nucleotide sequence ID" value="XM_024545704.2"/>
</dbReference>
<comment type="similarity">
    <text evidence="7">Belongs to the HD-ZIP homeobox family. Class I subfamily.</text>
</comment>
<dbReference type="EnsemblPlants" id="Pp3c17_18190V3.2">
    <property type="protein sequence ID" value="Pp3c17_18190V3.2"/>
    <property type="gene ID" value="Pp3c17_18190"/>
</dbReference>
<evidence type="ECO:0000256" key="2">
    <source>
        <dbReference type="ARBA" id="ARBA00023015"/>
    </source>
</evidence>
<dbReference type="PaxDb" id="3218-PP1S65_52V6.1"/>
<dbReference type="InterPro" id="IPR000047">
    <property type="entry name" value="HTH_motif"/>
</dbReference>
<dbReference type="PROSITE" id="PS50071">
    <property type="entry name" value="HOMEOBOX_2"/>
    <property type="match status" value="1"/>
</dbReference>
<dbReference type="Gene3D" id="1.20.5.190">
    <property type="match status" value="1"/>
</dbReference>
<feature type="compositionally biased region" description="Low complexity" evidence="11">
    <location>
        <begin position="204"/>
        <end position="213"/>
    </location>
</feature>
<dbReference type="FunFam" id="1.10.10.60:FF:000242">
    <property type="entry name" value="Homeobox-leucine zipper protein HOX13"/>
    <property type="match status" value="1"/>
</dbReference>
<dbReference type="FunCoup" id="A0A2K1J4G3">
    <property type="interactions" value="16"/>
</dbReference>
<keyword evidence="3 9" id="KW-0238">DNA-binding</keyword>
<dbReference type="Pfam" id="PF00046">
    <property type="entry name" value="Homeodomain"/>
    <property type="match status" value="1"/>
</dbReference>
<dbReference type="InterPro" id="IPR009057">
    <property type="entry name" value="Homeodomain-like_sf"/>
</dbReference>
<evidence type="ECO:0000313" key="15">
    <source>
        <dbReference type="Proteomes" id="UP000006727"/>
    </source>
</evidence>
<dbReference type="Pfam" id="PF02183">
    <property type="entry name" value="HALZ"/>
    <property type="match status" value="1"/>
</dbReference>
<evidence type="ECO:0000313" key="13">
    <source>
        <dbReference type="EMBL" id="PNR36413.1"/>
    </source>
</evidence>
<dbReference type="AlphaFoldDB" id="A0A2K1J4G3"/>
<comment type="function">
    <text evidence="8">Probable transcription factor.</text>
</comment>
<dbReference type="SMART" id="SM00389">
    <property type="entry name" value="HOX"/>
    <property type="match status" value="1"/>
</dbReference>
<protein>
    <recommendedName>
        <fullName evidence="12">Homeobox domain-containing protein</fullName>
    </recommendedName>
</protein>
<dbReference type="Gramene" id="Pp3c17_18190V3.1">
    <property type="protein sequence ID" value="Pp3c17_18190V3.1"/>
    <property type="gene ID" value="Pp3c17_18190"/>
</dbReference>